<evidence type="ECO:0000313" key="13">
    <source>
        <dbReference type="RefSeq" id="XP_035688145.1"/>
    </source>
</evidence>
<dbReference type="AlphaFoldDB" id="A0A9J7N2V4"/>
<accession>A0A9J7N2V4</accession>
<dbReference type="PROSITE" id="PS50076">
    <property type="entry name" value="DNAJ_2"/>
    <property type="match status" value="1"/>
</dbReference>
<dbReference type="Proteomes" id="UP000001554">
    <property type="component" value="Chromosome 10"/>
</dbReference>
<reference evidence="10 11" key="2">
    <citation type="submission" date="2025-04" db="UniProtKB">
        <authorList>
            <consortium name="RefSeq"/>
        </authorList>
    </citation>
    <scope>IDENTIFICATION</scope>
    <source>
        <strain evidence="10 11">S238N-H82</strain>
        <tissue evidence="10 11">Testes</tissue>
    </source>
</reference>
<dbReference type="SUPFAM" id="SSF46565">
    <property type="entry name" value="Chaperone J-domain"/>
    <property type="match status" value="1"/>
</dbReference>
<dbReference type="GO" id="GO:0005737">
    <property type="term" value="C:cytoplasm"/>
    <property type="evidence" value="ECO:0007669"/>
    <property type="project" value="UniProtKB-ARBA"/>
</dbReference>
<dbReference type="CDD" id="cd06257">
    <property type="entry name" value="DnaJ"/>
    <property type="match status" value="1"/>
</dbReference>
<dbReference type="InterPro" id="IPR036443">
    <property type="entry name" value="Znf_RanBP2_sf"/>
</dbReference>
<evidence type="ECO:0000256" key="6">
    <source>
        <dbReference type="SAM" id="MobiDB-lite"/>
    </source>
</evidence>
<feature type="region of interest" description="Disordered" evidence="6">
    <location>
        <begin position="262"/>
        <end position="281"/>
    </location>
</feature>
<dbReference type="SUPFAM" id="SSF90209">
    <property type="entry name" value="Ran binding protein zinc finger-like"/>
    <property type="match status" value="1"/>
</dbReference>
<dbReference type="GO" id="GO:0051082">
    <property type="term" value="F:unfolded protein binding"/>
    <property type="evidence" value="ECO:0007669"/>
    <property type="project" value="InterPro"/>
</dbReference>
<dbReference type="RefSeq" id="XP_035688146.1">
    <property type="nucleotide sequence ID" value="XM_035832253.1"/>
</dbReference>
<dbReference type="SMART" id="SM00271">
    <property type="entry name" value="DnaJ"/>
    <property type="match status" value="1"/>
</dbReference>
<dbReference type="PROSITE" id="PS00636">
    <property type="entry name" value="DNAJ_1"/>
    <property type="match status" value="1"/>
</dbReference>
<evidence type="ECO:0000313" key="15">
    <source>
        <dbReference type="RefSeq" id="XP_035688147.1"/>
    </source>
</evidence>
<dbReference type="Gene3D" id="1.10.287.110">
    <property type="entry name" value="DnaJ domain"/>
    <property type="match status" value="1"/>
</dbReference>
<dbReference type="InterPro" id="IPR001623">
    <property type="entry name" value="DnaJ_domain"/>
</dbReference>
<reference evidence="9" key="1">
    <citation type="journal article" date="2020" name="Nat. Ecol. Evol.">
        <title>Deeply conserved synteny resolves early events in vertebrate evolution.</title>
        <authorList>
            <person name="Simakov O."/>
            <person name="Marletaz F."/>
            <person name="Yue J.X."/>
            <person name="O'Connell B."/>
            <person name="Jenkins J."/>
            <person name="Brandt A."/>
            <person name="Calef R."/>
            <person name="Tung C.H."/>
            <person name="Huang T.K."/>
            <person name="Schmutz J."/>
            <person name="Satoh N."/>
            <person name="Yu J.K."/>
            <person name="Putnam N.H."/>
            <person name="Green R.E."/>
            <person name="Rokhsar D.S."/>
        </authorList>
    </citation>
    <scope>NUCLEOTIDE SEQUENCE [LARGE SCALE GENOMIC DNA]</scope>
    <source>
        <strain evidence="9">S238N-H82</strain>
    </source>
</reference>
<dbReference type="GO" id="GO:0008270">
    <property type="term" value="F:zinc ion binding"/>
    <property type="evidence" value="ECO:0007669"/>
    <property type="project" value="UniProtKB-KW"/>
</dbReference>
<evidence type="ECO:0000259" key="7">
    <source>
        <dbReference type="PROSITE" id="PS50076"/>
    </source>
</evidence>
<feature type="domain" description="J" evidence="7">
    <location>
        <begin position="5"/>
        <end position="71"/>
    </location>
</feature>
<keyword evidence="4" id="KW-0143">Chaperone</keyword>
<evidence type="ECO:0000256" key="4">
    <source>
        <dbReference type="ARBA" id="ARBA00023186"/>
    </source>
</evidence>
<dbReference type="SMART" id="SM00547">
    <property type="entry name" value="ZnF_RBZ"/>
    <property type="match status" value="1"/>
</dbReference>
<evidence type="ECO:0000313" key="12">
    <source>
        <dbReference type="RefSeq" id="XP_035688144.1"/>
    </source>
</evidence>
<dbReference type="GO" id="GO:0030544">
    <property type="term" value="F:Hsp70 protein binding"/>
    <property type="evidence" value="ECO:0007669"/>
    <property type="project" value="InterPro"/>
</dbReference>
<evidence type="ECO:0000256" key="1">
    <source>
        <dbReference type="ARBA" id="ARBA00022723"/>
    </source>
</evidence>
<dbReference type="RefSeq" id="XP_035688145.1">
    <property type="nucleotide sequence ID" value="XM_035832252.1"/>
</dbReference>
<evidence type="ECO:0000313" key="9">
    <source>
        <dbReference type="Proteomes" id="UP000001554"/>
    </source>
</evidence>
<name>A0A9J7N2V4_BRAFL</name>
<dbReference type="PROSITE" id="PS50199">
    <property type="entry name" value="ZF_RANBP2_2"/>
    <property type="match status" value="1"/>
</dbReference>
<keyword evidence="3" id="KW-0862">Zinc</keyword>
<organism evidence="9 13">
    <name type="scientific">Branchiostoma floridae</name>
    <name type="common">Florida lancelet</name>
    <name type="synonym">Amphioxus</name>
    <dbReference type="NCBI Taxonomy" id="7739"/>
    <lineage>
        <taxon>Eukaryota</taxon>
        <taxon>Metazoa</taxon>
        <taxon>Chordata</taxon>
        <taxon>Cephalochordata</taxon>
        <taxon>Leptocardii</taxon>
        <taxon>Amphioxiformes</taxon>
        <taxon>Branchiostomatidae</taxon>
        <taxon>Branchiostoma</taxon>
    </lineage>
</organism>
<dbReference type="Gene3D" id="2.30.30.380">
    <property type="entry name" value="Zn-finger domain of Sec23/24"/>
    <property type="match status" value="1"/>
</dbReference>
<dbReference type="GeneID" id="118423933"/>
<evidence type="ECO:0000259" key="8">
    <source>
        <dbReference type="PROSITE" id="PS50199"/>
    </source>
</evidence>
<dbReference type="PRINTS" id="PR00625">
    <property type="entry name" value="JDOMAIN"/>
</dbReference>
<dbReference type="RefSeq" id="XP_035688144.1">
    <property type="nucleotide sequence ID" value="XM_035832251.1"/>
</dbReference>
<evidence type="ECO:0000313" key="10">
    <source>
        <dbReference type="RefSeq" id="XP_035688141.1"/>
    </source>
</evidence>
<dbReference type="FunFam" id="1.10.287.110:FF:000021">
    <property type="entry name" value="DnaJ (Hsp40) homolog, subfamily B, member 2"/>
    <property type="match status" value="1"/>
</dbReference>
<dbReference type="Pfam" id="PF00226">
    <property type="entry name" value="DnaJ"/>
    <property type="match status" value="1"/>
</dbReference>
<feature type="region of interest" description="Disordered" evidence="6">
    <location>
        <begin position="204"/>
        <end position="232"/>
    </location>
</feature>
<feature type="domain" description="RanBP2-type" evidence="8">
    <location>
        <begin position="180"/>
        <end position="212"/>
    </location>
</feature>
<dbReference type="RefSeq" id="XP_035688147.1">
    <property type="nucleotide sequence ID" value="XM_035832254.1"/>
</dbReference>
<dbReference type="RefSeq" id="XP_035688142.1">
    <property type="nucleotide sequence ID" value="XM_035832249.1"/>
</dbReference>
<keyword evidence="2 5" id="KW-0863">Zinc-finger</keyword>
<dbReference type="KEGG" id="bfo:118423933"/>
<dbReference type="PROSITE" id="PS01358">
    <property type="entry name" value="ZF_RANBP2_1"/>
    <property type="match status" value="1"/>
</dbReference>
<dbReference type="PANTHER" id="PTHR45168:SF3">
    <property type="entry name" value="DNAJ HEAT SHOCK PROTEIN FAMILY (HSP40) MEMBER B2"/>
    <property type="match status" value="1"/>
</dbReference>
<protein>
    <submittedName>
        <fullName evidence="10 11">DnaJ homolog subfamily B member 6-like isoform X1</fullName>
    </submittedName>
</protein>
<evidence type="ECO:0000313" key="11">
    <source>
        <dbReference type="RefSeq" id="XP_035688142.1"/>
    </source>
</evidence>
<proteinExistence type="predicted"/>
<keyword evidence="1" id="KW-0479">Metal-binding</keyword>
<dbReference type="RefSeq" id="XP_035688141.1">
    <property type="nucleotide sequence ID" value="XM_035832248.1"/>
</dbReference>
<dbReference type="InterPro" id="IPR001876">
    <property type="entry name" value="Znf_RanBP2"/>
</dbReference>
<dbReference type="InterPro" id="IPR036869">
    <property type="entry name" value="J_dom_sf"/>
</dbReference>
<evidence type="ECO:0000256" key="3">
    <source>
        <dbReference type="ARBA" id="ARBA00022833"/>
    </source>
</evidence>
<evidence type="ECO:0000256" key="2">
    <source>
        <dbReference type="ARBA" id="ARBA00022771"/>
    </source>
</evidence>
<evidence type="ECO:0000256" key="5">
    <source>
        <dbReference type="PROSITE-ProRule" id="PRU00322"/>
    </source>
</evidence>
<dbReference type="PANTHER" id="PTHR45168">
    <property type="entry name" value="DNAJ HOMOLOG SUBFAMILY B MEMBER 2"/>
    <property type="match status" value="1"/>
</dbReference>
<sequence length="423" mass="47152">MAADDYYEILGVPRSATQADIKKAYRKQALKWHPDKNPDNKENAEKKFKEIAEAYEVLSDKQKRDIYDRYGKDGITGNTGGGSRGGRGGGANFNFEDFEAAPGGSFHHFTFRDPEEVFREFFGGADPFADFFNDDFFGGGGAPTRGYAYASPFSLFGAPGFGGRHSGGRHMARRADPNPDSGPEERWDCPACTFNNHELMDSCEMCSEPRPRKRGRSSRTSRSRHAHGAGSTTLFQDNFPGFSFNFGFGGRSDPFADGGYPTQRHNSKLPPRVPPKPKKYRSLCYHTPPVKRRQQQTFVSNMVIPSVENSSIERPQTWSTLYHMPSCSSLSFDFNHHFMQAAPQPYARPGGFTSFSSSSFGGSGNRGGNFKSTSTSTKYVNGRKVTTRRIVENGVETVEEEVDGQIRSRKVDGEEQLERLTYN</sequence>
<dbReference type="InterPro" id="IPR043183">
    <property type="entry name" value="DNJB2/6-like"/>
</dbReference>
<keyword evidence="9" id="KW-1185">Reference proteome</keyword>
<dbReference type="InterPro" id="IPR018253">
    <property type="entry name" value="DnaJ_domain_CS"/>
</dbReference>
<evidence type="ECO:0000313" key="14">
    <source>
        <dbReference type="RefSeq" id="XP_035688146.1"/>
    </source>
</evidence>
<feature type="compositionally biased region" description="Basic residues" evidence="6">
    <location>
        <begin position="211"/>
        <end position="227"/>
    </location>
</feature>
<gene>
    <name evidence="10 11 12 13 14 15" type="primary">LOC118423933</name>
</gene>
<dbReference type="OrthoDB" id="10250354at2759"/>